<accession>A0ACC1RTR6</accession>
<reference evidence="1" key="1">
    <citation type="submission" date="2022-07" db="EMBL/GenBank/DDBJ databases">
        <title>Genome Sequence of Phlebia brevispora.</title>
        <authorList>
            <person name="Buettner E."/>
        </authorList>
    </citation>
    <scope>NUCLEOTIDE SEQUENCE</scope>
    <source>
        <strain evidence="1">MPL23</strain>
    </source>
</reference>
<gene>
    <name evidence="1" type="ORF">NM688_g8390</name>
</gene>
<evidence type="ECO:0000313" key="2">
    <source>
        <dbReference type="Proteomes" id="UP001148662"/>
    </source>
</evidence>
<organism evidence="1 2">
    <name type="scientific">Phlebia brevispora</name>
    <dbReference type="NCBI Taxonomy" id="194682"/>
    <lineage>
        <taxon>Eukaryota</taxon>
        <taxon>Fungi</taxon>
        <taxon>Dikarya</taxon>
        <taxon>Basidiomycota</taxon>
        <taxon>Agaricomycotina</taxon>
        <taxon>Agaricomycetes</taxon>
        <taxon>Polyporales</taxon>
        <taxon>Meruliaceae</taxon>
        <taxon>Phlebia</taxon>
    </lineage>
</organism>
<sequence>MDSDKWANWLKSMYGIKAGNNMPQVIVADHSRLIYYDVDQHGEKIKFNSGSIFSTINGAFAGTVSYKHSENIVERLARYLNDKLVVVEQTVSHHPWGVTLVVIGTLGGLALWLRRMMREESALADDLNRKARLD</sequence>
<protein>
    <submittedName>
        <fullName evidence="1">Uncharacterized protein</fullName>
    </submittedName>
</protein>
<dbReference type="EMBL" id="JANHOG010002240">
    <property type="protein sequence ID" value="KAJ3525527.1"/>
    <property type="molecule type" value="Genomic_DNA"/>
</dbReference>
<comment type="caution">
    <text evidence="1">The sequence shown here is derived from an EMBL/GenBank/DDBJ whole genome shotgun (WGS) entry which is preliminary data.</text>
</comment>
<name>A0ACC1RTR6_9APHY</name>
<dbReference type="Proteomes" id="UP001148662">
    <property type="component" value="Unassembled WGS sequence"/>
</dbReference>
<evidence type="ECO:0000313" key="1">
    <source>
        <dbReference type="EMBL" id="KAJ3525527.1"/>
    </source>
</evidence>
<keyword evidence="2" id="KW-1185">Reference proteome</keyword>
<proteinExistence type="predicted"/>